<keyword evidence="2" id="KW-1185">Reference proteome</keyword>
<comment type="caution">
    <text evidence="1">The sequence shown here is derived from an EMBL/GenBank/DDBJ whole genome shotgun (WGS) entry which is preliminary data.</text>
</comment>
<dbReference type="Proteomes" id="UP000274822">
    <property type="component" value="Unassembled WGS sequence"/>
</dbReference>
<evidence type="ECO:0000313" key="1">
    <source>
        <dbReference type="EMBL" id="RUS14663.1"/>
    </source>
</evidence>
<proteinExistence type="predicted"/>
<sequence length="71" mass="7641">MPPTFPSVKALMTMPSAVNDLLIFLASSSVCPDAPVLPTFSEPAKSTRWSLPCLTAPVSRFLLATVMTKME</sequence>
<name>A0A433PAV4_9FUNG</name>
<accession>A0A433PAV4</accession>
<evidence type="ECO:0000313" key="2">
    <source>
        <dbReference type="Proteomes" id="UP000274822"/>
    </source>
</evidence>
<organism evidence="1 2">
    <name type="scientific">Jimgerdemannia flammicorona</name>
    <dbReference type="NCBI Taxonomy" id="994334"/>
    <lineage>
        <taxon>Eukaryota</taxon>
        <taxon>Fungi</taxon>
        <taxon>Fungi incertae sedis</taxon>
        <taxon>Mucoromycota</taxon>
        <taxon>Mucoromycotina</taxon>
        <taxon>Endogonomycetes</taxon>
        <taxon>Endogonales</taxon>
        <taxon>Endogonaceae</taxon>
        <taxon>Jimgerdemannia</taxon>
    </lineage>
</organism>
<dbReference type="EMBL" id="RBNJ01026897">
    <property type="protein sequence ID" value="RUS14663.1"/>
    <property type="molecule type" value="Genomic_DNA"/>
</dbReference>
<dbReference type="AlphaFoldDB" id="A0A433PAV4"/>
<reference evidence="1 2" key="1">
    <citation type="journal article" date="2018" name="New Phytol.">
        <title>Phylogenomics of Endogonaceae and evolution of mycorrhizas within Mucoromycota.</title>
        <authorList>
            <person name="Chang Y."/>
            <person name="Desiro A."/>
            <person name="Na H."/>
            <person name="Sandor L."/>
            <person name="Lipzen A."/>
            <person name="Clum A."/>
            <person name="Barry K."/>
            <person name="Grigoriev I.V."/>
            <person name="Martin F.M."/>
            <person name="Stajich J.E."/>
            <person name="Smith M.E."/>
            <person name="Bonito G."/>
            <person name="Spatafora J.W."/>
        </authorList>
    </citation>
    <scope>NUCLEOTIDE SEQUENCE [LARGE SCALE GENOMIC DNA]</scope>
    <source>
        <strain evidence="1 2">AD002</strain>
    </source>
</reference>
<gene>
    <name evidence="1" type="ORF">BC938DRAFT_477279</name>
</gene>
<protein>
    <submittedName>
        <fullName evidence="1">Uncharacterized protein</fullName>
    </submittedName>
</protein>